<feature type="transmembrane region" description="Helical" evidence="1">
    <location>
        <begin position="83"/>
        <end position="104"/>
    </location>
</feature>
<dbReference type="PANTHER" id="PTHR30273">
    <property type="entry name" value="PERIPLASMIC SIGNAL SENSOR AND SIGMA FACTOR ACTIVATOR FECR-RELATED"/>
    <property type="match status" value="1"/>
</dbReference>
<sequence>MEKQIITLFQKYINQQCSQEEFEEVFAILKSGAYPSEWQKVIDDEAEDVLSSGKESELSVQEVNAIYAGIAARLKSGKQVQKLWPRIVGVAAAVSLIVFGLYFLQYRNDQINTGTTSSYVQDVKPGKVGATLTLANGKKIRLNDAGSGELANEAGVMITKTTAGQLIYEMEGTGVASDKINVLTTAKGETYKVRLPDGSLVWLNAASALKYPASFANLKERHVELVGEAYFEIKKDKKHPFLVQSSGQTVKVLGTRFNINSYLNEPATATTLLEGSIILVSGGKSIRLSPKEKMLVSKEGMRMEKNVNVDNVMDWQNDDFNFEGIKLKAALRKLERWYNIEFVLDNSISDEMEAGGWISRKNNLSVVLKLISKSGQVKFRIDQNKVYVSRS</sequence>
<evidence type="ECO:0000256" key="1">
    <source>
        <dbReference type="SAM" id="Phobius"/>
    </source>
</evidence>
<dbReference type="STRING" id="151894.SAMN04488524_1784"/>
<dbReference type="InterPro" id="IPR006860">
    <property type="entry name" value="FecR"/>
</dbReference>
<dbReference type="Gene3D" id="2.60.120.1440">
    <property type="match status" value="1"/>
</dbReference>
<protein>
    <submittedName>
        <fullName evidence="4">FecR family protein</fullName>
    </submittedName>
</protein>
<dbReference type="InterPro" id="IPR012373">
    <property type="entry name" value="Ferrdict_sens_TM"/>
</dbReference>
<feature type="domain" description="FecR protein" evidence="2">
    <location>
        <begin position="182"/>
        <end position="277"/>
    </location>
</feature>
<feature type="domain" description="Protein FecR C-terminal" evidence="3">
    <location>
        <begin position="320"/>
        <end position="388"/>
    </location>
</feature>
<dbReference type="Proteomes" id="UP000192756">
    <property type="component" value="Unassembled WGS sequence"/>
</dbReference>
<keyword evidence="1" id="KW-0472">Membrane</keyword>
<dbReference type="Pfam" id="PF04773">
    <property type="entry name" value="FecR"/>
    <property type="match status" value="1"/>
</dbReference>
<dbReference type="GO" id="GO:0016989">
    <property type="term" value="F:sigma factor antagonist activity"/>
    <property type="evidence" value="ECO:0007669"/>
    <property type="project" value="TreeGrafter"/>
</dbReference>
<dbReference type="Pfam" id="PF16344">
    <property type="entry name" value="FecR_C"/>
    <property type="match status" value="1"/>
</dbReference>
<keyword evidence="1" id="KW-1133">Transmembrane helix</keyword>
<dbReference type="Gene3D" id="3.55.50.30">
    <property type="match status" value="1"/>
</dbReference>
<evidence type="ECO:0000313" key="4">
    <source>
        <dbReference type="EMBL" id="SMC66073.1"/>
    </source>
</evidence>
<keyword evidence="1" id="KW-0812">Transmembrane</keyword>
<evidence type="ECO:0000313" key="5">
    <source>
        <dbReference type="Proteomes" id="UP000192756"/>
    </source>
</evidence>
<dbReference type="OrthoDB" id="1099963at2"/>
<name>A0A1W2AZE8_9SPHI</name>
<evidence type="ECO:0000259" key="3">
    <source>
        <dbReference type="Pfam" id="PF16344"/>
    </source>
</evidence>
<dbReference type="RefSeq" id="WP_084237974.1">
    <property type="nucleotide sequence ID" value="NZ_FWXT01000001.1"/>
</dbReference>
<keyword evidence="5" id="KW-1185">Reference proteome</keyword>
<reference evidence="5" key="1">
    <citation type="submission" date="2017-04" db="EMBL/GenBank/DDBJ databases">
        <authorList>
            <person name="Varghese N."/>
            <person name="Submissions S."/>
        </authorList>
    </citation>
    <scope>NUCLEOTIDE SEQUENCE [LARGE SCALE GENOMIC DNA]</scope>
    <source>
        <strain evidence="5">DSM 12126</strain>
    </source>
</reference>
<proteinExistence type="predicted"/>
<dbReference type="EMBL" id="FWXT01000001">
    <property type="protein sequence ID" value="SMC66073.1"/>
    <property type="molecule type" value="Genomic_DNA"/>
</dbReference>
<gene>
    <name evidence="4" type="ORF">SAMN04488524_1784</name>
</gene>
<organism evidence="4 5">
    <name type="scientific">Pedobacter africanus</name>
    <dbReference type="NCBI Taxonomy" id="151894"/>
    <lineage>
        <taxon>Bacteria</taxon>
        <taxon>Pseudomonadati</taxon>
        <taxon>Bacteroidota</taxon>
        <taxon>Sphingobacteriia</taxon>
        <taxon>Sphingobacteriales</taxon>
        <taxon>Sphingobacteriaceae</taxon>
        <taxon>Pedobacter</taxon>
    </lineage>
</organism>
<dbReference type="AlphaFoldDB" id="A0A1W2AZE8"/>
<accession>A0A1W2AZE8</accession>
<dbReference type="PANTHER" id="PTHR30273:SF2">
    <property type="entry name" value="PROTEIN FECR"/>
    <property type="match status" value="1"/>
</dbReference>
<dbReference type="InterPro" id="IPR032508">
    <property type="entry name" value="FecR_C"/>
</dbReference>
<evidence type="ECO:0000259" key="2">
    <source>
        <dbReference type="Pfam" id="PF04773"/>
    </source>
</evidence>